<dbReference type="InterPro" id="IPR001537">
    <property type="entry name" value="SpoU_MeTrfase"/>
</dbReference>
<dbReference type="PANTHER" id="PTHR43191:SF2">
    <property type="entry name" value="RRNA METHYLTRANSFERASE 3, MITOCHONDRIAL"/>
    <property type="match status" value="1"/>
</dbReference>
<dbReference type="Pfam" id="PF22435">
    <property type="entry name" value="MRM3-like_sub_bind"/>
    <property type="match status" value="1"/>
</dbReference>
<dbReference type="EMBL" id="KC811139">
    <property type="protein sequence ID" value="AGQ19655.1"/>
    <property type="molecule type" value="Genomic_DNA"/>
</dbReference>
<dbReference type="SUPFAM" id="SSF75217">
    <property type="entry name" value="alpha/beta knot"/>
    <property type="match status" value="1"/>
</dbReference>
<comment type="similarity">
    <text evidence="1">Belongs to the class IV-like SAM-binding methyltransferase superfamily. RNA methyltransferase TrmH family.</text>
</comment>
<evidence type="ECO:0000313" key="6">
    <source>
        <dbReference type="EMBL" id="AGQ19655.1"/>
    </source>
</evidence>
<feature type="domain" description="tRNA/rRNA methyltransferase SpoU type" evidence="4">
    <location>
        <begin position="119"/>
        <end position="257"/>
    </location>
</feature>
<evidence type="ECO:0000256" key="3">
    <source>
        <dbReference type="ARBA" id="ARBA00022679"/>
    </source>
</evidence>
<dbReference type="Pfam" id="PF00588">
    <property type="entry name" value="SpoU_methylase"/>
    <property type="match status" value="1"/>
</dbReference>
<dbReference type="GO" id="GO:0032259">
    <property type="term" value="P:methylation"/>
    <property type="evidence" value="ECO:0007669"/>
    <property type="project" value="UniProtKB-KW"/>
</dbReference>
<proteinExistence type="inferred from homology"/>
<dbReference type="InterPro" id="IPR029064">
    <property type="entry name" value="Ribosomal_eL30-like_sf"/>
</dbReference>
<dbReference type="InterPro" id="IPR029028">
    <property type="entry name" value="Alpha/beta_knot_MTases"/>
</dbReference>
<dbReference type="Gene3D" id="3.40.1280.10">
    <property type="match status" value="1"/>
</dbReference>
<protein>
    <submittedName>
        <fullName evidence="6">rRNA methylases</fullName>
    </submittedName>
</protein>
<dbReference type="InterPro" id="IPR051259">
    <property type="entry name" value="rRNA_Methyltransferase"/>
</dbReference>
<dbReference type="InterPro" id="IPR053888">
    <property type="entry name" value="MRM3-like_sub_bind"/>
</dbReference>
<dbReference type="SUPFAM" id="SSF55315">
    <property type="entry name" value="L30e-like"/>
    <property type="match status" value="1"/>
</dbReference>
<feature type="domain" description="MRM3-like substrate binding" evidence="5">
    <location>
        <begin position="11"/>
        <end position="100"/>
    </location>
</feature>
<dbReference type="GO" id="GO:0003723">
    <property type="term" value="F:RNA binding"/>
    <property type="evidence" value="ECO:0007669"/>
    <property type="project" value="InterPro"/>
</dbReference>
<keyword evidence="2 6" id="KW-0489">Methyltransferase</keyword>
<dbReference type="CDD" id="cd18095">
    <property type="entry name" value="SpoU-like_rRNA-MTase"/>
    <property type="match status" value="1"/>
</dbReference>
<dbReference type="GO" id="GO:0006396">
    <property type="term" value="P:RNA processing"/>
    <property type="evidence" value="ECO:0007669"/>
    <property type="project" value="InterPro"/>
</dbReference>
<dbReference type="GO" id="GO:0008173">
    <property type="term" value="F:RNA methyltransferase activity"/>
    <property type="evidence" value="ECO:0007669"/>
    <property type="project" value="InterPro"/>
</dbReference>
<reference evidence="6" key="1">
    <citation type="journal article" date="2013" name="Sci. Rep.">
        <title>Metagenomics uncovers a new group of low GC and ultra-small marine Actinobacteria.</title>
        <authorList>
            <person name="Ghai R."/>
            <person name="Mizuno C.M."/>
            <person name="Picazo A."/>
            <person name="Camacho A."/>
            <person name="Rodriguez-Valera F."/>
        </authorList>
    </citation>
    <scope>NUCLEOTIDE SEQUENCE</scope>
</reference>
<dbReference type="AlphaFoldDB" id="S5DRT2"/>
<evidence type="ECO:0000259" key="4">
    <source>
        <dbReference type="Pfam" id="PF00588"/>
    </source>
</evidence>
<sequence length="264" mass="30106">MQNKEISSLANPELKFLISLKKNKLRRQEQKSLAEGYRENLQLISSNYQIDTLYICREFFIGENNQELIEKFKNKNVRIVDLTSKTFKAISYRDRPDGMISLFKVKTQNIDNKDLSGPILIADSIEKPGNLGTMIRTARSFDITNIISSDGVTDFFNPNVIRSSIGHIFNINIFSEKSEKIISNLQRLNYEIISLDPDSAKSIKSYKPKKNYALVIGSEQYGISKIWKDNASQVLKIDTENKVDSLNASGAAAIAMWEFYKINE</sequence>
<evidence type="ECO:0000256" key="2">
    <source>
        <dbReference type="ARBA" id="ARBA00022603"/>
    </source>
</evidence>
<dbReference type="PANTHER" id="PTHR43191">
    <property type="entry name" value="RRNA METHYLTRANSFERASE 3"/>
    <property type="match status" value="1"/>
</dbReference>
<evidence type="ECO:0000256" key="1">
    <source>
        <dbReference type="ARBA" id="ARBA00007228"/>
    </source>
</evidence>
<dbReference type="Gene3D" id="3.30.1330.30">
    <property type="match status" value="1"/>
</dbReference>
<dbReference type="InterPro" id="IPR029026">
    <property type="entry name" value="tRNA_m1G_MTases_N"/>
</dbReference>
<keyword evidence="3" id="KW-0808">Transferase</keyword>
<name>S5DRT2_9ACTN</name>
<accession>S5DRT2</accession>
<evidence type="ECO:0000259" key="5">
    <source>
        <dbReference type="Pfam" id="PF22435"/>
    </source>
</evidence>
<organism evidence="6">
    <name type="scientific">Candidatus Actinomarina minuta</name>
    <dbReference type="NCBI Taxonomy" id="1389454"/>
    <lineage>
        <taxon>Bacteria</taxon>
        <taxon>Bacillati</taxon>
        <taxon>Actinomycetota</taxon>
        <taxon>Actinomycetes</taxon>
        <taxon>Candidatus Actinomarinidae</taxon>
        <taxon>Candidatus Actinomarinales</taxon>
        <taxon>Candidatus Actinomarineae</taxon>
        <taxon>Candidatus Actinomarinaceae</taxon>
        <taxon>Candidatus Actinomarina</taxon>
    </lineage>
</organism>